<feature type="domain" description="Alpha-2-macroglobulin bait region" evidence="9">
    <location>
        <begin position="455"/>
        <end position="603"/>
    </location>
</feature>
<dbReference type="Pfam" id="PF00207">
    <property type="entry name" value="A2M"/>
    <property type="match status" value="1"/>
</dbReference>
<feature type="chain" id="PRO_5043989562" evidence="8">
    <location>
        <begin position="20"/>
        <end position="1489"/>
    </location>
</feature>
<comment type="caution">
    <text evidence="12">The sequence shown here is derived from an EMBL/GenBank/DDBJ whole genome shotgun (WGS) entry which is preliminary data.</text>
</comment>
<dbReference type="InterPro" id="IPR036595">
    <property type="entry name" value="A-macroglobulin_rcpt-bd_sf"/>
</dbReference>
<dbReference type="Gene3D" id="1.50.10.20">
    <property type="match status" value="1"/>
</dbReference>
<evidence type="ECO:0000256" key="6">
    <source>
        <dbReference type="ARBA" id="ARBA00023157"/>
    </source>
</evidence>
<dbReference type="InterPro" id="IPR001599">
    <property type="entry name" value="Macroglobln_a2"/>
</dbReference>
<dbReference type="Gene3D" id="2.60.120.1540">
    <property type="match status" value="1"/>
</dbReference>
<dbReference type="Pfam" id="PF17789">
    <property type="entry name" value="MG4"/>
    <property type="match status" value="1"/>
</dbReference>
<keyword evidence="8" id="KW-0732">Signal</keyword>
<dbReference type="SMART" id="SM01359">
    <property type="entry name" value="A2M_N_2"/>
    <property type="match status" value="1"/>
</dbReference>
<evidence type="ECO:0000259" key="10">
    <source>
        <dbReference type="SMART" id="SM01360"/>
    </source>
</evidence>
<keyword evidence="13" id="KW-1185">Reference proteome</keyword>
<keyword evidence="3" id="KW-0964">Secreted</keyword>
<comment type="similarity">
    <text evidence="2">Belongs to the protease inhibitor I39 (alpha-2-macroglobulin) family.</text>
</comment>
<evidence type="ECO:0000259" key="11">
    <source>
        <dbReference type="SMART" id="SM01361"/>
    </source>
</evidence>
<reference evidence="12" key="1">
    <citation type="journal article" date="2022" name="bioRxiv">
        <title>Sequencing and chromosome-scale assembly of the giantPleurodeles waltlgenome.</title>
        <authorList>
            <person name="Brown T."/>
            <person name="Elewa A."/>
            <person name="Iarovenko S."/>
            <person name="Subramanian E."/>
            <person name="Araus A.J."/>
            <person name="Petzold A."/>
            <person name="Susuki M."/>
            <person name="Suzuki K.-i.T."/>
            <person name="Hayashi T."/>
            <person name="Toyoda A."/>
            <person name="Oliveira C."/>
            <person name="Osipova E."/>
            <person name="Leigh N.D."/>
            <person name="Simon A."/>
            <person name="Yun M.H."/>
        </authorList>
    </citation>
    <scope>NUCLEOTIDE SEQUENCE</scope>
    <source>
        <strain evidence="12">20211129_DDA</strain>
        <tissue evidence="12">Liver</tissue>
    </source>
</reference>
<dbReference type="Gene3D" id="2.60.40.10">
    <property type="entry name" value="Immunoglobulins"/>
    <property type="match status" value="2"/>
</dbReference>
<dbReference type="PANTHER" id="PTHR11412:SF173">
    <property type="entry name" value="OVOSTATIN"/>
    <property type="match status" value="1"/>
</dbReference>
<dbReference type="Gene3D" id="2.60.40.690">
    <property type="entry name" value="Alpha-macroglobulin, receptor-binding domain"/>
    <property type="match status" value="1"/>
</dbReference>
<accession>A0AAV7P0G9</accession>
<name>A0AAV7P0G9_PLEWA</name>
<dbReference type="SMART" id="SM01419">
    <property type="entry name" value="Thiol-ester_cl"/>
    <property type="match status" value="1"/>
</dbReference>
<evidence type="ECO:0000256" key="4">
    <source>
        <dbReference type="ARBA" id="ARBA00022690"/>
    </source>
</evidence>
<protein>
    <submittedName>
        <fullName evidence="12">Uncharacterized protein</fullName>
    </submittedName>
</protein>
<dbReference type="GO" id="GO:0005615">
    <property type="term" value="C:extracellular space"/>
    <property type="evidence" value="ECO:0007669"/>
    <property type="project" value="InterPro"/>
</dbReference>
<dbReference type="SUPFAM" id="SSF48239">
    <property type="entry name" value="Terpenoid cyclases/Protein prenyltransferases"/>
    <property type="match status" value="1"/>
</dbReference>
<feature type="region of interest" description="Disordered" evidence="7">
    <location>
        <begin position="1454"/>
        <end position="1489"/>
    </location>
</feature>
<dbReference type="PANTHER" id="PTHR11412">
    <property type="entry name" value="MACROGLOBULIN / COMPLEMENT"/>
    <property type="match status" value="1"/>
</dbReference>
<gene>
    <name evidence="12" type="ORF">NDU88_000310</name>
</gene>
<dbReference type="InterPro" id="IPR047565">
    <property type="entry name" value="Alpha-macroglob_thiol-ester_cl"/>
</dbReference>
<dbReference type="Pfam" id="PF01835">
    <property type="entry name" value="MG2"/>
    <property type="match status" value="1"/>
</dbReference>
<dbReference type="InterPro" id="IPR014756">
    <property type="entry name" value="Ig_E-set"/>
</dbReference>
<dbReference type="InterPro" id="IPR009048">
    <property type="entry name" value="A-macroglobulin_rcpt-bd"/>
</dbReference>
<evidence type="ECO:0000259" key="9">
    <source>
        <dbReference type="SMART" id="SM01359"/>
    </source>
</evidence>
<dbReference type="InterPro" id="IPR011625">
    <property type="entry name" value="A2M_N_BRD"/>
</dbReference>
<evidence type="ECO:0000256" key="2">
    <source>
        <dbReference type="ARBA" id="ARBA00010952"/>
    </source>
</evidence>
<evidence type="ECO:0000256" key="5">
    <source>
        <dbReference type="ARBA" id="ARBA00022900"/>
    </source>
</evidence>
<dbReference type="EMBL" id="JANPWB010000011">
    <property type="protein sequence ID" value="KAJ1121791.1"/>
    <property type="molecule type" value="Genomic_DNA"/>
</dbReference>
<dbReference type="Pfam" id="PF17791">
    <property type="entry name" value="MG3"/>
    <property type="match status" value="1"/>
</dbReference>
<evidence type="ECO:0000256" key="1">
    <source>
        <dbReference type="ARBA" id="ARBA00004613"/>
    </source>
</evidence>
<dbReference type="Pfam" id="PF07703">
    <property type="entry name" value="A2M_BRD"/>
    <property type="match status" value="1"/>
</dbReference>
<evidence type="ECO:0000256" key="7">
    <source>
        <dbReference type="SAM" id="MobiDB-lite"/>
    </source>
</evidence>
<feature type="compositionally biased region" description="Polar residues" evidence="7">
    <location>
        <begin position="1454"/>
        <end position="1463"/>
    </location>
</feature>
<keyword evidence="4" id="KW-0646">Protease inhibitor</keyword>
<dbReference type="InterPro" id="IPR041555">
    <property type="entry name" value="MG3"/>
</dbReference>
<dbReference type="InterPro" id="IPR050473">
    <property type="entry name" value="A2M/Complement_sys"/>
</dbReference>
<sequence length="1489" mass="164590">MWTLALCCAGLLLLQPAAAQEDSSDMQFVLMAPALLKSKTSEMLCVFIRNIETPAPVTVVLDHASFSLSVLNETVPAGSPYFKCAQVYIPPTEKADLAYVSITAGKLKERKSVVVNSVRNVCVLEKDKPFYKAGETVRFRILCLNGTLLPTQETLSLVEVRDPSGNRLMQQRNVETNNSYASFTYKITDEPKLGFYQIQSETESGASIYESFEVREYVLPTHSVTLQAPQSASILEESLPLGISASYTYGQPLVGNVKVTASRKPNSWRPEQTCSLAADGIHEVIEGVLGPDGVLNMTISLQKFQFYRPGLENSLSIEATVTENGTDIQVTETKSVWFSQEVMRLNFDYSSMDRYYKRGINYSGSLILQGVNSEPIPNEGIDLYIDYSKVDNCTTDEDGKCFFSIDTTNFVDATIVIEARYPKSQECSSSDWTRSRFSPTEYRVNRFYSKSGSFLKLSQVVAKQNCGQATNMDAEFILNREALDKDATSITFYYVIMSQAKITQSGQVDVPIKNDTRGSFSFPFLPDFKTSPVAHLLVFTVMKTGEIVADRVRIDVENCFQNKVNLTFSAAKGRPGSSVNLRLQAAPGSHCGIRAVDQSVLLMNGGRDQSLGEKVLNQLPYRELYGYYQEGFNLKAPEQNCVTMKNIIHEGVPYMSLDVGNDGSVSDIFEDMGMQLLSAVDPRKPNVCPTPNYCPEPTPLPIQRPGGGIRNGNMLKVGMDGAGRGFSSAVIESVRTFFPEVWFFTDAVIGSDGSVEMPLTLPDTITEWKADGFCSSETQGFGATKVPASVTSFQDFFSEMTIPFSIIRKESFILKVLALNYLPQCVKVKMTLAESPDYTAEPLHTEAKGCVCQNERTTYSWDFQAKKLGYMNISASAETIDDSSCNAGAGPRYKDTLTKQLPVEPEGIEREESQSSLVCTKDGPLSEIIDLKLPPNLVEDSARAHITCLGDPIGLSMQNLNNLVQMPSGCAEHNIAKMESNLVAYYYLNATNSLTPEKEAEIKNNLNVGYARQLTFYNSAGFFTTWARDQGNWNLPSNIWLTARCYTCFAKTKDIIFIDETILRQVESWLAQQQNKTTGAFHSDGRGYNNLVNDDASFTAYIASAFLNAGNSVSHPVVHDGLNYLNSIVETSDDTHAQAQMCYFYAVVRDEAKHNLLLGKLDGKAVKEGNAVYLKGPEVPIFRDFSSFRRRARSYDIYMTSNYLLCHLMRKDLSAKDLTHAAGVGQWLGRQMNPNGGFVSSADTPTAFEALSKFQLLTYAPNGTNTVNLNSGGTQLQQFQVTKDNQVLLQRATLPTVPGVYSANVSGTGCVYLQTTLRYNIKFANIKTSFDIKAWTSPATCVEGAQAKFDLHINISYTGSRNSSNIAIVDVKLPSGHRSDDASLRELKDQRVIPRFETSPPGHVVFYFDTISSKVTSFSFRVEQTTKVNNVQKSRIIGYDYYEIDEFGYAEYSTPCSKSSSPDPITLPPPKAKTVTKAARKSSAPGTTG</sequence>
<dbReference type="Gene3D" id="2.60.40.1930">
    <property type="match status" value="3"/>
</dbReference>
<organism evidence="12 13">
    <name type="scientific">Pleurodeles waltl</name>
    <name type="common">Iberian ribbed newt</name>
    <dbReference type="NCBI Taxonomy" id="8319"/>
    <lineage>
        <taxon>Eukaryota</taxon>
        <taxon>Metazoa</taxon>
        <taxon>Chordata</taxon>
        <taxon>Craniata</taxon>
        <taxon>Vertebrata</taxon>
        <taxon>Euteleostomi</taxon>
        <taxon>Amphibia</taxon>
        <taxon>Batrachia</taxon>
        <taxon>Caudata</taxon>
        <taxon>Salamandroidea</taxon>
        <taxon>Salamandridae</taxon>
        <taxon>Pleurodelinae</taxon>
        <taxon>Pleurodeles</taxon>
    </lineage>
</organism>
<dbReference type="GO" id="GO:0004867">
    <property type="term" value="F:serine-type endopeptidase inhibitor activity"/>
    <property type="evidence" value="ECO:0007669"/>
    <property type="project" value="UniProtKB-KW"/>
</dbReference>
<feature type="domain" description="Alpha-macroglobulin receptor-binding" evidence="11">
    <location>
        <begin position="1364"/>
        <end position="1452"/>
    </location>
</feature>
<dbReference type="SUPFAM" id="SSF49410">
    <property type="entry name" value="Alpha-macroglobulin receptor domain"/>
    <property type="match status" value="1"/>
</dbReference>
<dbReference type="Gene3D" id="2.20.130.20">
    <property type="match status" value="1"/>
</dbReference>
<evidence type="ECO:0000256" key="8">
    <source>
        <dbReference type="SAM" id="SignalP"/>
    </source>
</evidence>
<feature type="domain" description="Alpha-2-macroglobulin" evidence="10">
    <location>
        <begin position="741"/>
        <end position="832"/>
    </location>
</feature>
<evidence type="ECO:0000256" key="3">
    <source>
        <dbReference type="ARBA" id="ARBA00022525"/>
    </source>
</evidence>
<dbReference type="Gene3D" id="2.60.40.1940">
    <property type="match status" value="1"/>
</dbReference>
<evidence type="ECO:0000313" key="12">
    <source>
        <dbReference type="EMBL" id="KAJ1121791.1"/>
    </source>
</evidence>
<feature type="signal peptide" evidence="8">
    <location>
        <begin position="1"/>
        <end position="19"/>
    </location>
</feature>
<dbReference type="SMART" id="SM01361">
    <property type="entry name" value="A2M_recep"/>
    <property type="match status" value="1"/>
</dbReference>
<keyword evidence="5" id="KW-0722">Serine protease inhibitor</keyword>
<dbReference type="InterPro" id="IPR002890">
    <property type="entry name" value="MG2"/>
</dbReference>
<dbReference type="Proteomes" id="UP001066276">
    <property type="component" value="Chromosome 7"/>
</dbReference>
<dbReference type="Gene3D" id="6.20.50.160">
    <property type="match status" value="1"/>
</dbReference>
<dbReference type="SUPFAM" id="SSF81296">
    <property type="entry name" value="E set domains"/>
    <property type="match status" value="1"/>
</dbReference>
<dbReference type="InterPro" id="IPR008930">
    <property type="entry name" value="Terpenoid_cyclase/PrenylTrfase"/>
</dbReference>
<proteinExistence type="inferred from homology"/>
<dbReference type="Pfam" id="PF07678">
    <property type="entry name" value="TED_complement"/>
    <property type="match status" value="1"/>
</dbReference>
<evidence type="ECO:0000313" key="13">
    <source>
        <dbReference type="Proteomes" id="UP001066276"/>
    </source>
</evidence>
<dbReference type="SMART" id="SM01360">
    <property type="entry name" value="A2M"/>
    <property type="match status" value="1"/>
</dbReference>
<comment type="subcellular location">
    <subcellularLocation>
        <location evidence="1">Secreted</location>
    </subcellularLocation>
</comment>
<dbReference type="InterPro" id="IPR011626">
    <property type="entry name" value="Alpha-macroglobulin_TED"/>
</dbReference>
<keyword evidence="6" id="KW-1015">Disulfide bond</keyword>
<dbReference type="Pfam" id="PF07677">
    <property type="entry name" value="A2M_recep"/>
    <property type="match status" value="1"/>
</dbReference>
<dbReference type="InterPro" id="IPR040839">
    <property type="entry name" value="MG4"/>
</dbReference>
<dbReference type="InterPro" id="IPR013783">
    <property type="entry name" value="Ig-like_fold"/>
</dbReference>